<dbReference type="SUPFAM" id="SSF55781">
    <property type="entry name" value="GAF domain-like"/>
    <property type="match status" value="1"/>
</dbReference>
<dbReference type="Gene3D" id="3.30.565.10">
    <property type="entry name" value="Histidine kinase-like ATPase, C-terminal domain"/>
    <property type="match status" value="1"/>
</dbReference>
<comment type="caution">
    <text evidence="6">The sequence shown here is derived from an EMBL/GenBank/DDBJ whole genome shotgun (WGS) entry which is preliminary data.</text>
</comment>
<dbReference type="EMBL" id="JAFKCV010000001">
    <property type="protein sequence ID" value="MBN7824175.1"/>
    <property type="molecule type" value="Genomic_DNA"/>
</dbReference>
<organism evidence="6 7">
    <name type="scientific">Bowmanella dokdonensis</name>
    <dbReference type="NCBI Taxonomy" id="751969"/>
    <lineage>
        <taxon>Bacteria</taxon>
        <taxon>Pseudomonadati</taxon>
        <taxon>Pseudomonadota</taxon>
        <taxon>Gammaproteobacteria</taxon>
        <taxon>Alteromonadales</taxon>
        <taxon>Alteromonadaceae</taxon>
        <taxon>Bowmanella</taxon>
    </lineage>
</organism>
<dbReference type="SMART" id="SM00388">
    <property type="entry name" value="HisKA"/>
    <property type="match status" value="1"/>
</dbReference>
<feature type="domain" description="Histidine kinase" evidence="5">
    <location>
        <begin position="245"/>
        <end position="474"/>
    </location>
</feature>
<dbReference type="PANTHER" id="PTHR43065">
    <property type="entry name" value="SENSOR HISTIDINE KINASE"/>
    <property type="match status" value="1"/>
</dbReference>
<dbReference type="Gene3D" id="3.30.450.40">
    <property type="match status" value="1"/>
</dbReference>
<dbReference type="PROSITE" id="PS50109">
    <property type="entry name" value="HIS_KIN"/>
    <property type="match status" value="1"/>
</dbReference>
<dbReference type="InterPro" id="IPR003018">
    <property type="entry name" value="GAF"/>
</dbReference>
<keyword evidence="7" id="KW-1185">Reference proteome</keyword>
<reference evidence="6" key="1">
    <citation type="submission" date="2021-03" db="EMBL/GenBank/DDBJ databases">
        <title>novel species isolated from a fishpond in China.</title>
        <authorList>
            <person name="Lu H."/>
            <person name="Cai Z."/>
        </authorList>
    </citation>
    <scope>NUCLEOTIDE SEQUENCE</scope>
    <source>
        <strain evidence="6">JCM 30855</strain>
    </source>
</reference>
<dbReference type="EC" id="2.7.13.3" evidence="2"/>
<dbReference type="RefSeq" id="WP_206572262.1">
    <property type="nucleotide sequence ID" value="NZ_JAFKCV010000001.1"/>
</dbReference>
<dbReference type="Pfam" id="PF13185">
    <property type="entry name" value="GAF_2"/>
    <property type="match status" value="1"/>
</dbReference>
<protein>
    <recommendedName>
        <fullName evidence="2">histidine kinase</fullName>
        <ecNumber evidence="2">2.7.13.3</ecNumber>
    </recommendedName>
</protein>
<dbReference type="PANTHER" id="PTHR43065:SF47">
    <property type="match status" value="1"/>
</dbReference>
<keyword evidence="4" id="KW-0175">Coiled coil</keyword>
<name>A0A939IMU7_9ALTE</name>
<keyword evidence="6" id="KW-0808">Transferase</keyword>
<gene>
    <name evidence="6" type="ORF">J0A66_02945</name>
</gene>
<dbReference type="SUPFAM" id="SSF55874">
    <property type="entry name" value="ATPase domain of HSP90 chaperone/DNA topoisomerase II/histidine kinase"/>
    <property type="match status" value="1"/>
</dbReference>
<dbReference type="CDD" id="cd00075">
    <property type="entry name" value="HATPase"/>
    <property type="match status" value="1"/>
</dbReference>
<dbReference type="Gene3D" id="1.10.287.130">
    <property type="match status" value="1"/>
</dbReference>
<dbReference type="SUPFAM" id="SSF47384">
    <property type="entry name" value="Homodimeric domain of signal transducing histidine kinase"/>
    <property type="match status" value="1"/>
</dbReference>
<dbReference type="CDD" id="cd00082">
    <property type="entry name" value="HisKA"/>
    <property type="match status" value="1"/>
</dbReference>
<dbReference type="GO" id="GO:0000155">
    <property type="term" value="F:phosphorelay sensor kinase activity"/>
    <property type="evidence" value="ECO:0007669"/>
    <property type="project" value="InterPro"/>
</dbReference>
<dbReference type="InterPro" id="IPR004358">
    <property type="entry name" value="Sig_transdc_His_kin-like_C"/>
</dbReference>
<dbReference type="InterPro" id="IPR005467">
    <property type="entry name" value="His_kinase_dom"/>
</dbReference>
<dbReference type="InterPro" id="IPR003594">
    <property type="entry name" value="HATPase_dom"/>
</dbReference>
<keyword evidence="3" id="KW-0597">Phosphoprotein</keyword>
<evidence type="ECO:0000256" key="4">
    <source>
        <dbReference type="SAM" id="Coils"/>
    </source>
</evidence>
<proteinExistence type="predicted"/>
<keyword evidence="6" id="KW-0418">Kinase</keyword>
<dbReference type="InterPro" id="IPR036097">
    <property type="entry name" value="HisK_dim/P_sf"/>
</dbReference>
<dbReference type="SMART" id="SM00065">
    <property type="entry name" value="GAF"/>
    <property type="match status" value="1"/>
</dbReference>
<dbReference type="InterPro" id="IPR029016">
    <property type="entry name" value="GAF-like_dom_sf"/>
</dbReference>
<evidence type="ECO:0000256" key="1">
    <source>
        <dbReference type="ARBA" id="ARBA00000085"/>
    </source>
</evidence>
<dbReference type="PRINTS" id="PR00344">
    <property type="entry name" value="BCTRLSENSOR"/>
</dbReference>
<evidence type="ECO:0000313" key="7">
    <source>
        <dbReference type="Proteomes" id="UP000664654"/>
    </source>
</evidence>
<comment type="catalytic activity">
    <reaction evidence="1">
        <text>ATP + protein L-histidine = ADP + protein N-phospho-L-histidine.</text>
        <dbReference type="EC" id="2.7.13.3"/>
    </reaction>
</comment>
<sequence length="474" mass="53257">MPEAAIANPSDLPLRVSQYCQKAIETGRTNALNLWVAGAPLDRILTELVEALETMDRDLKCSIMLLDRRKQTLHSLVGPALPAEYCQAISGIKIGAQVGACGASAFLKCTIIATDIQTDPNWIPFRSLCQQHNLRACWSQPILSASGDVLGTFGMYYSQPRTPSEADRELIAIEASIAGLIIERVQAVESLNQDKQKLEKQVQQRTWELTQTNKRLRDALEQRNEVQQQLLDIENLSSLGTMMSSLTHEINTPLGVAITALSHLQNLQDKSRQQFELNRMTRSGLGRFYLEAEEALQIVERNLQRSAELISTFKQLSLDQHNQEQREFNVSAYVCEILLSLKPRLKHFRLQFCLDLDPDLTIHSYPGAISQILINLIVNSMLHAFEPGHRGRIHLRIVREGETLLLDYRDDGKGMDKTTLAHIFEPFFTSAKHRGGSGLGMHICKDLVEKLLGGSIRCESSLGQGCRFVIRFPF</sequence>
<dbReference type="InterPro" id="IPR036890">
    <property type="entry name" value="HATPase_C_sf"/>
</dbReference>
<accession>A0A939IMU7</accession>
<dbReference type="Proteomes" id="UP000664654">
    <property type="component" value="Unassembled WGS sequence"/>
</dbReference>
<evidence type="ECO:0000256" key="2">
    <source>
        <dbReference type="ARBA" id="ARBA00012438"/>
    </source>
</evidence>
<dbReference type="Pfam" id="PF02518">
    <property type="entry name" value="HATPase_c"/>
    <property type="match status" value="1"/>
</dbReference>
<evidence type="ECO:0000259" key="5">
    <source>
        <dbReference type="PROSITE" id="PS50109"/>
    </source>
</evidence>
<dbReference type="InterPro" id="IPR003661">
    <property type="entry name" value="HisK_dim/P_dom"/>
</dbReference>
<dbReference type="SMART" id="SM00387">
    <property type="entry name" value="HATPase_c"/>
    <property type="match status" value="1"/>
</dbReference>
<evidence type="ECO:0000313" key="6">
    <source>
        <dbReference type="EMBL" id="MBN7824175.1"/>
    </source>
</evidence>
<evidence type="ECO:0000256" key="3">
    <source>
        <dbReference type="ARBA" id="ARBA00022553"/>
    </source>
</evidence>
<dbReference type="AlphaFoldDB" id="A0A939IMU7"/>
<feature type="coiled-coil region" evidence="4">
    <location>
        <begin position="181"/>
        <end position="236"/>
    </location>
</feature>